<organism evidence="2 3">
    <name type="scientific">Amblyomma americanum</name>
    <name type="common">Lone star tick</name>
    <dbReference type="NCBI Taxonomy" id="6943"/>
    <lineage>
        <taxon>Eukaryota</taxon>
        <taxon>Metazoa</taxon>
        <taxon>Ecdysozoa</taxon>
        <taxon>Arthropoda</taxon>
        <taxon>Chelicerata</taxon>
        <taxon>Arachnida</taxon>
        <taxon>Acari</taxon>
        <taxon>Parasitiformes</taxon>
        <taxon>Ixodida</taxon>
        <taxon>Ixodoidea</taxon>
        <taxon>Ixodidae</taxon>
        <taxon>Amblyomminae</taxon>
        <taxon>Amblyomma</taxon>
    </lineage>
</organism>
<proteinExistence type="predicted"/>
<evidence type="ECO:0000313" key="2">
    <source>
        <dbReference type="EMBL" id="KAK8774678.1"/>
    </source>
</evidence>
<feature type="region of interest" description="Disordered" evidence="1">
    <location>
        <begin position="144"/>
        <end position="164"/>
    </location>
</feature>
<dbReference type="Proteomes" id="UP001321473">
    <property type="component" value="Unassembled WGS sequence"/>
</dbReference>
<dbReference type="AlphaFoldDB" id="A0AAQ4EJ76"/>
<keyword evidence="3" id="KW-1185">Reference proteome</keyword>
<evidence type="ECO:0000256" key="1">
    <source>
        <dbReference type="SAM" id="MobiDB-lite"/>
    </source>
</evidence>
<sequence>MLKIVETCDRCTDIAEALRNEADDCVAVQGRTEIIDQVPSRCGSSATAAIVAAAASAAGFQLEANGTELKPCLDCLEEFVRRKRVEKRESHEAYVDEVENEETEVITAATTTTRLSTTEISVPKRRSSIYGAAGGSKAASAASDFAKSSTRRDSFSISPQSPSPYRCPMCNACKSCGHTPPPGRK</sequence>
<accession>A0AAQ4EJ76</accession>
<gene>
    <name evidence="2" type="ORF">V5799_010790</name>
</gene>
<protein>
    <submittedName>
        <fullName evidence="2">Uncharacterized protein</fullName>
    </submittedName>
</protein>
<evidence type="ECO:0000313" key="3">
    <source>
        <dbReference type="Proteomes" id="UP001321473"/>
    </source>
</evidence>
<reference evidence="2 3" key="1">
    <citation type="journal article" date="2023" name="Arcadia Sci">
        <title>De novo assembly of a long-read Amblyomma americanum tick genome.</title>
        <authorList>
            <person name="Chou S."/>
            <person name="Poskanzer K.E."/>
            <person name="Rollins M."/>
            <person name="Thuy-Boun P.S."/>
        </authorList>
    </citation>
    <scope>NUCLEOTIDE SEQUENCE [LARGE SCALE GENOMIC DNA]</scope>
    <source>
        <strain evidence="2">F_SG_1</strain>
        <tissue evidence="2">Salivary glands</tissue>
    </source>
</reference>
<name>A0AAQ4EJ76_AMBAM</name>
<comment type="caution">
    <text evidence="2">The sequence shown here is derived from an EMBL/GenBank/DDBJ whole genome shotgun (WGS) entry which is preliminary data.</text>
</comment>
<dbReference type="EMBL" id="JARKHS020015153">
    <property type="protein sequence ID" value="KAK8774678.1"/>
    <property type="molecule type" value="Genomic_DNA"/>
</dbReference>